<dbReference type="PANTHER" id="PTHR48111:SF1">
    <property type="entry name" value="TWO-COMPONENT RESPONSE REGULATOR ORR33"/>
    <property type="match status" value="1"/>
</dbReference>
<keyword evidence="4 9" id="KW-0238">DNA-binding</keyword>
<dbReference type="Pfam" id="PF00072">
    <property type="entry name" value="Response_reg"/>
    <property type="match status" value="1"/>
</dbReference>
<keyword evidence="2" id="KW-0902">Two-component regulatory system</keyword>
<dbReference type="SUPFAM" id="SSF46689">
    <property type="entry name" value="Homeodomain-like"/>
    <property type="match status" value="2"/>
</dbReference>
<dbReference type="GO" id="GO:0000976">
    <property type="term" value="F:transcription cis-regulatory region binding"/>
    <property type="evidence" value="ECO:0007669"/>
    <property type="project" value="TreeGrafter"/>
</dbReference>
<feature type="domain" description="Response regulatory" evidence="8">
    <location>
        <begin position="13"/>
        <end position="129"/>
    </location>
</feature>
<dbReference type="GO" id="GO:0000156">
    <property type="term" value="F:phosphorelay response regulator activity"/>
    <property type="evidence" value="ECO:0007669"/>
    <property type="project" value="TreeGrafter"/>
</dbReference>
<dbReference type="Gene3D" id="3.40.50.2300">
    <property type="match status" value="1"/>
</dbReference>
<dbReference type="SMART" id="SM00448">
    <property type="entry name" value="REC"/>
    <property type="match status" value="1"/>
</dbReference>
<dbReference type="Pfam" id="PF12833">
    <property type="entry name" value="HTH_18"/>
    <property type="match status" value="1"/>
</dbReference>
<proteinExistence type="predicted"/>
<evidence type="ECO:0000256" key="2">
    <source>
        <dbReference type="ARBA" id="ARBA00023012"/>
    </source>
</evidence>
<feature type="modified residue" description="4-aspartylphosphate" evidence="6">
    <location>
        <position position="62"/>
    </location>
</feature>
<dbReference type="Gene3D" id="1.10.10.60">
    <property type="entry name" value="Homeodomain-like"/>
    <property type="match status" value="2"/>
</dbReference>
<dbReference type="GO" id="GO:0005829">
    <property type="term" value="C:cytosol"/>
    <property type="evidence" value="ECO:0007669"/>
    <property type="project" value="TreeGrafter"/>
</dbReference>
<reference evidence="9 10" key="1">
    <citation type="submission" date="2022-12" db="EMBL/GenBank/DDBJ databases">
        <title>Coexistence and Characterization of a Novel Tigecycline Resistance gene tet(X) variant and blaNDM-1 in a Pseudomonas caeni Isolate of Chicken Origin.</title>
        <authorList>
            <person name="Lu X."/>
            <person name="Zhang L."/>
            <person name="Li R."/>
            <person name="Wang Z."/>
        </authorList>
    </citation>
    <scope>NUCLEOTIDE SEQUENCE [LARGE SCALE GENOMIC DNA]</scope>
    <source>
        <strain evidence="9 10">CE14</strain>
    </source>
</reference>
<dbReference type="InterPro" id="IPR039420">
    <property type="entry name" value="WalR-like"/>
</dbReference>
<keyword evidence="10" id="KW-1185">Reference proteome</keyword>
<dbReference type="EMBL" id="CP114976">
    <property type="protein sequence ID" value="WBE24770.1"/>
    <property type="molecule type" value="Genomic_DNA"/>
</dbReference>
<evidence type="ECO:0000256" key="3">
    <source>
        <dbReference type="ARBA" id="ARBA00023015"/>
    </source>
</evidence>
<dbReference type="InterPro" id="IPR018060">
    <property type="entry name" value="HTH_AraC"/>
</dbReference>
<dbReference type="GO" id="GO:0003700">
    <property type="term" value="F:DNA-binding transcription factor activity"/>
    <property type="evidence" value="ECO:0007669"/>
    <property type="project" value="InterPro"/>
</dbReference>
<evidence type="ECO:0000256" key="4">
    <source>
        <dbReference type="ARBA" id="ARBA00023125"/>
    </source>
</evidence>
<gene>
    <name evidence="9" type="ORF">O6P33_10410</name>
</gene>
<keyword evidence="5" id="KW-0804">Transcription</keyword>
<name>A0AAE9VR18_9GAMM</name>
<dbReference type="InterPro" id="IPR001789">
    <property type="entry name" value="Sig_transdc_resp-reg_receiver"/>
</dbReference>
<evidence type="ECO:0000313" key="10">
    <source>
        <dbReference type="Proteomes" id="UP001212189"/>
    </source>
</evidence>
<evidence type="ECO:0000256" key="5">
    <source>
        <dbReference type="ARBA" id="ARBA00023163"/>
    </source>
</evidence>
<evidence type="ECO:0000259" key="8">
    <source>
        <dbReference type="PROSITE" id="PS50110"/>
    </source>
</evidence>
<keyword evidence="3" id="KW-0805">Transcription regulation</keyword>
<dbReference type="InterPro" id="IPR011006">
    <property type="entry name" value="CheY-like_superfamily"/>
</dbReference>
<dbReference type="Proteomes" id="UP001212189">
    <property type="component" value="Chromosome"/>
</dbReference>
<dbReference type="PROSITE" id="PS50110">
    <property type="entry name" value="RESPONSE_REGULATORY"/>
    <property type="match status" value="1"/>
</dbReference>
<dbReference type="GO" id="GO:0032993">
    <property type="term" value="C:protein-DNA complex"/>
    <property type="evidence" value="ECO:0007669"/>
    <property type="project" value="TreeGrafter"/>
</dbReference>
<dbReference type="PROSITE" id="PS01124">
    <property type="entry name" value="HTH_ARAC_FAMILY_2"/>
    <property type="match status" value="1"/>
</dbReference>
<dbReference type="RefSeq" id="WP_269817714.1">
    <property type="nucleotide sequence ID" value="NZ_CP114976.1"/>
</dbReference>
<dbReference type="SMART" id="SM00342">
    <property type="entry name" value="HTH_ARAC"/>
    <property type="match status" value="1"/>
</dbReference>
<dbReference type="PANTHER" id="PTHR48111">
    <property type="entry name" value="REGULATOR OF RPOS"/>
    <property type="match status" value="1"/>
</dbReference>
<dbReference type="KEGG" id="dce:O6P33_10410"/>
<evidence type="ECO:0000313" key="9">
    <source>
        <dbReference type="EMBL" id="WBE24770.1"/>
    </source>
</evidence>
<dbReference type="InterPro" id="IPR009057">
    <property type="entry name" value="Homeodomain-like_sf"/>
</dbReference>
<protein>
    <submittedName>
        <fullName evidence="9">DNA-binding response regulator</fullName>
    </submittedName>
</protein>
<dbReference type="PRINTS" id="PR00032">
    <property type="entry name" value="HTHARAC"/>
</dbReference>
<sequence length="260" mass="28734">MSKQQVQRLQGVHILLVDDKPEEVENLLTVLQAQGARVTVASEPRKGLQLARVFDPDLILLDVHMPEMDGFAVCRLLREIPSCQTTPVIFLTSAADVADRVSGLTLGGADYIVKPFAEEEVIARIVIHVQLAKRVQGVGLPVDASPLIEHPDQVFLQAALRLISEQLNNLPKLGEIAEQVGTHDKKLSAIFRKHLGMTVFAWVREERLRKAQELLARSQMSIEDVAAEVGFTSAANFATAFRERFLVTPTGYRQSVVQGL</sequence>
<dbReference type="SUPFAM" id="SSF52172">
    <property type="entry name" value="CheY-like"/>
    <property type="match status" value="1"/>
</dbReference>
<dbReference type="AlphaFoldDB" id="A0AAE9VR18"/>
<evidence type="ECO:0000259" key="7">
    <source>
        <dbReference type="PROSITE" id="PS01124"/>
    </source>
</evidence>
<keyword evidence="1 6" id="KW-0597">Phosphoprotein</keyword>
<evidence type="ECO:0000256" key="6">
    <source>
        <dbReference type="PROSITE-ProRule" id="PRU00169"/>
    </source>
</evidence>
<dbReference type="InterPro" id="IPR020449">
    <property type="entry name" value="Tscrpt_reg_AraC-type_HTH"/>
</dbReference>
<feature type="domain" description="HTH araC/xylS-type" evidence="7">
    <location>
        <begin position="157"/>
        <end position="255"/>
    </location>
</feature>
<accession>A0AAE9VR18</accession>
<evidence type="ECO:0000256" key="1">
    <source>
        <dbReference type="ARBA" id="ARBA00022553"/>
    </source>
</evidence>
<organism evidence="9 10">
    <name type="scientific">Denitrificimonas caeni</name>
    <dbReference type="NCBI Taxonomy" id="521720"/>
    <lineage>
        <taxon>Bacteria</taxon>
        <taxon>Pseudomonadati</taxon>
        <taxon>Pseudomonadota</taxon>
        <taxon>Gammaproteobacteria</taxon>
        <taxon>Pseudomonadales</taxon>
        <taxon>Pseudomonadaceae</taxon>
        <taxon>Denitrificimonas</taxon>
    </lineage>
</organism>